<dbReference type="Gene3D" id="3.20.20.450">
    <property type="entry name" value="EAL domain"/>
    <property type="match status" value="1"/>
</dbReference>
<dbReference type="Proteomes" id="UP000262004">
    <property type="component" value="Chromosome"/>
</dbReference>
<dbReference type="SMART" id="SM00052">
    <property type="entry name" value="EAL"/>
    <property type="match status" value="1"/>
</dbReference>
<dbReference type="PANTHER" id="PTHR33121:SF70">
    <property type="entry name" value="SIGNALING PROTEIN YKOW"/>
    <property type="match status" value="1"/>
</dbReference>
<name>A0A2Z6DX64_HYDTE</name>
<dbReference type="EMBL" id="AP018558">
    <property type="protein sequence ID" value="BBD76928.1"/>
    <property type="molecule type" value="Genomic_DNA"/>
</dbReference>
<organism evidence="2 3">
    <name type="scientific">Hydrogenophilus thermoluteolus</name>
    <name type="common">Pseudomonas hydrogenothermophila</name>
    <dbReference type="NCBI Taxonomy" id="297"/>
    <lineage>
        <taxon>Bacteria</taxon>
        <taxon>Pseudomonadati</taxon>
        <taxon>Pseudomonadota</taxon>
        <taxon>Hydrogenophilia</taxon>
        <taxon>Hydrogenophilales</taxon>
        <taxon>Hydrogenophilaceae</taxon>
        <taxon>Hydrogenophilus</taxon>
    </lineage>
</organism>
<accession>A0A2Z6DX64</accession>
<feature type="domain" description="EAL" evidence="1">
    <location>
        <begin position="10"/>
        <end position="254"/>
    </location>
</feature>
<dbReference type="CDD" id="cd01948">
    <property type="entry name" value="EAL"/>
    <property type="match status" value="1"/>
</dbReference>
<evidence type="ECO:0000259" key="1">
    <source>
        <dbReference type="PROSITE" id="PS50883"/>
    </source>
</evidence>
<keyword evidence="3" id="KW-1185">Reference proteome</keyword>
<dbReference type="KEGG" id="htl:HPTL_0660"/>
<dbReference type="AlphaFoldDB" id="A0A2Z6DX64"/>
<evidence type="ECO:0000313" key="3">
    <source>
        <dbReference type="Proteomes" id="UP000262004"/>
    </source>
</evidence>
<evidence type="ECO:0000313" key="2">
    <source>
        <dbReference type="EMBL" id="BBD76928.1"/>
    </source>
</evidence>
<gene>
    <name evidence="2" type="ORF">HPTL_0660</name>
</gene>
<dbReference type="PANTHER" id="PTHR33121">
    <property type="entry name" value="CYCLIC DI-GMP PHOSPHODIESTERASE PDEF"/>
    <property type="match status" value="1"/>
</dbReference>
<dbReference type="PROSITE" id="PS50883">
    <property type="entry name" value="EAL"/>
    <property type="match status" value="1"/>
</dbReference>
<reference evidence="2 3" key="1">
    <citation type="submission" date="2018-04" db="EMBL/GenBank/DDBJ databases">
        <title>Complete genome sequence of Hydrogenophilus thermoluteolus TH-1.</title>
        <authorList>
            <person name="Arai H."/>
        </authorList>
    </citation>
    <scope>NUCLEOTIDE SEQUENCE [LARGE SCALE GENOMIC DNA]</scope>
    <source>
        <strain evidence="2 3">TH-1</strain>
    </source>
</reference>
<dbReference type="SUPFAM" id="SSF141868">
    <property type="entry name" value="EAL domain-like"/>
    <property type="match status" value="1"/>
</dbReference>
<dbReference type="InterPro" id="IPR050706">
    <property type="entry name" value="Cyclic-di-GMP_PDE-like"/>
</dbReference>
<protein>
    <submittedName>
        <fullName evidence="2">EAL domain-containing protein</fullName>
    </submittedName>
</protein>
<proteinExistence type="predicted"/>
<dbReference type="GO" id="GO:0071111">
    <property type="term" value="F:cyclic-guanylate-specific phosphodiesterase activity"/>
    <property type="evidence" value="ECO:0007669"/>
    <property type="project" value="InterPro"/>
</dbReference>
<dbReference type="InterPro" id="IPR035919">
    <property type="entry name" value="EAL_sf"/>
</dbReference>
<dbReference type="RefSeq" id="WP_170141254.1">
    <property type="nucleotide sequence ID" value="NZ_AP018558.1"/>
</dbReference>
<sequence>MGQTASALGPDFAPEVLFAAVIEGVPAVEYQPIVRVEDGAIIGYEALARFSAWGRAIPPDQLFAALHCNPMLLHYAEWKCKAIQLALAPKKGLLFLNLEPDAWHQGQCGNWVDPYLELFAAARERLVVEIDESCHLHAATISGTLAERLAERGIAVAIDDLTPTHGIALRSLYQYAAFLKFDRAFLREGSKHNPFFEHLFAVAKESGATLVLEGVERAEDLAFAEALGFDCVQGFYFADRIVRKQGTTQLWRRLWRERRACTGCQMTCAVCDEEVIDG</sequence>
<dbReference type="InterPro" id="IPR001633">
    <property type="entry name" value="EAL_dom"/>
</dbReference>
<dbReference type="Pfam" id="PF00563">
    <property type="entry name" value="EAL"/>
    <property type="match status" value="1"/>
</dbReference>